<dbReference type="RefSeq" id="WP_234761700.1">
    <property type="nucleotide sequence ID" value="NZ_JAKEIP010000017.1"/>
</dbReference>
<dbReference type="Proteomes" id="UP001139384">
    <property type="component" value="Unassembled WGS sequence"/>
</dbReference>
<sequence length="112" mass="12007">MEKDASPDSGGHGDIENALFVAGVDYVSPWREANEVAEELNAAMEALGVDVRSVRAVAHVGPRGEPVVWLRLEGARLVAWRLRGAAAISGARVVRFERTADETEGDLRRGAA</sequence>
<reference evidence="1" key="1">
    <citation type="submission" date="2022-01" db="EMBL/GenBank/DDBJ databases">
        <title>Draft Genome Sequences of Seven Type Strains of the Genus Streptomyces.</title>
        <authorList>
            <person name="Aziz S."/>
            <person name="Coretto E."/>
            <person name="Chronakova A."/>
            <person name="Sproer C."/>
            <person name="Huber K."/>
            <person name="Nouioui I."/>
            <person name="Gross H."/>
        </authorList>
    </citation>
    <scope>NUCLEOTIDE SEQUENCE</scope>
    <source>
        <strain evidence="1">DSM 103493</strain>
    </source>
</reference>
<dbReference type="EMBL" id="JAKEIP010000017">
    <property type="protein sequence ID" value="MCF1593379.1"/>
    <property type="molecule type" value="Genomic_DNA"/>
</dbReference>
<keyword evidence="2" id="KW-1185">Reference proteome</keyword>
<organism evidence="1 2">
    <name type="scientific">Streptomyces muensis</name>
    <dbReference type="NCBI Taxonomy" id="1077944"/>
    <lineage>
        <taxon>Bacteria</taxon>
        <taxon>Bacillati</taxon>
        <taxon>Actinomycetota</taxon>
        <taxon>Actinomycetes</taxon>
        <taxon>Kitasatosporales</taxon>
        <taxon>Streptomycetaceae</taxon>
        <taxon>Streptomyces</taxon>
    </lineage>
</organism>
<gene>
    <name evidence="1" type="ORF">L0P92_07335</name>
</gene>
<proteinExistence type="predicted"/>
<name>A0A9X1TK99_STRM4</name>
<evidence type="ECO:0000313" key="2">
    <source>
        <dbReference type="Proteomes" id="UP001139384"/>
    </source>
</evidence>
<dbReference type="AlphaFoldDB" id="A0A9X1TK99"/>
<protein>
    <submittedName>
        <fullName evidence="1">Uncharacterized protein</fullName>
    </submittedName>
</protein>
<evidence type="ECO:0000313" key="1">
    <source>
        <dbReference type="EMBL" id="MCF1593379.1"/>
    </source>
</evidence>
<accession>A0A9X1TK99</accession>
<comment type="caution">
    <text evidence="1">The sequence shown here is derived from an EMBL/GenBank/DDBJ whole genome shotgun (WGS) entry which is preliminary data.</text>
</comment>